<dbReference type="Pfam" id="PF05164">
    <property type="entry name" value="ZapA"/>
    <property type="match status" value="1"/>
</dbReference>
<dbReference type="PANTHER" id="PTHR34981">
    <property type="entry name" value="CELL DIVISION PROTEIN ZAPA"/>
    <property type="match status" value="1"/>
</dbReference>
<evidence type="ECO:0000256" key="12">
    <source>
        <dbReference type="SAM" id="MobiDB-lite"/>
    </source>
</evidence>
<evidence type="ECO:0000256" key="6">
    <source>
        <dbReference type="ARBA" id="ARBA00023054"/>
    </source>
</evidence>
<evidence type="ECO:0000256" key="10">
    <source>
        <dbReference type="ARBA" id="ARBA00026068"/>
    </source>
</evidence>
<evidence type="ECO:0000313" key="14">
    <source>
        <dbReference type="Proteomes" id="UP000242642"/>
    </source>
</evidence>
<dbReference type="GO" id="GO:0000921">
    <property type="term" value="P:septin ring assembly"/>
    <property type="evidence" value="ECO:0007669"/>
    <property type="project" value="TreeGrafter"/>
</dbReference>
<dbReference type="InterPro" id="IPR007838">
    <property type="entry name" value="Cell_div_ZapA-like"/>
</dbReference>
<evidence type="ECO:0000313" key="13">
    <source>
        <dbReference type="EMBL" id="SES89650.1"/>
    </source>
</evidence>
<sequence length="142" mass="15769">MTTQRVDISVFGRSFRVNCPTEQKEALELAALDLDTRLTELKNRTGVSNVEQLVFIAALNVCHELAQERTKTADFAHTMEARIRVLQNTIEQALLQHTSIDSVEQITTPPSPLSSNPLPSQDLLSQPTEDSLSTDATYEEGE</sequence>
<evidence type="ECO:0000256" key="7">
    <source>
        <dbReference type="ARBA" id="ARBA00023210"/>
    </source>
</evidence>
<dbReference type="GO" id="GO:0000917">
    <property type="term" value="P:division septum assembly"/>
    <property type="evidence" value="ECO:0007669"/>
    <property type="project" value="UniProtKB-KW"/>
</dbReference>
<evidence type="ECO:0000256" key="11">
    <source>
        <dbReference type="ARBA" id="ARBA00033158"/>
    </source>
</evidence>
<comment type="function">
    <text evidence="9">Activator of cell division through the inhibition of FtsZ GTPase activity, therefore promoting FtsZ assembly into bundles of protofilaments necessary for the formation of the division Z ring. It is recruited early at mid-cell but it is not essential for cell division.</text>
</comment>
<feature type="compositionally biased region" description="Low complexity" evidence="12">
    <location>
        <begin position="113"/>
        <end position="127"/>
    </location>
</feature>
<dbReference type="InterPro" id="IPR036192">
    <property type="entry name" value="Cell_div_ZapA-like_sf"/>
</dbReference>
<dbReference type="Proteomes" id="UP000242642">
    <property type="component" value="Unassembled WGS sequence"/>
</dbReference>
<evidence type="ECO:0000256" key="1">
    <source>
        <dbReference type="ARBA" id="ARBA00004496"/>
    </source>
</evidence>
<comment type="subcellular location">
    <subcellularLocation>
        <location evidence="1">Cytoplasm</location>
    </subcellularLocation>
</comment>
<keyword evidence="7" id="KW-0717">Septation</keyword>
<dbReference type="Gene3D" id="3.30.160.880">
    <property type="entry name" value="Cell division protein ZapA protomer, N-terminal domain"/>
    <property type="match status" value="1"/>
</dbReference>
<dbReference type="OrthoDB" id="5917174at2"/>
<comment type="subunit">
    <text evidence="10">Homodimer. Interacts with FtsZ.</text>
</comment>
<dbReference type="AlphaFoldDB" id="A0A1I0A6B2"/>
<evidence type="ECO:0000256" key="8">
    <source>
        <dbReference type="ARBA" id="ARBA00023306"/>
    </source>
</evidence>
<dbReference type="STRING" id="1123402.SAMN02583745_00805"/>
<dbReference type="GO" id="GO:0032153">
    <property type="term" value="C:cell division site"/>
    <property type="evidence" value="ECO:0007669"/>
    <property type="project" value="TreeGrafter"/>
</dbReference>
<evidence type="ECO:0000256" key="5">
    <source>
        <dbReference type="ARBA" id="ARBA00022618"/>
    </source>
</evidence>
<dbReference type="PANTHER" id="PTHR34981:SF1">
    <property type="entry name" value="CELL DIVISION PROTEIN ZAPA"/>
    <property type="match status" value="1"/>
</dbReference>
<reference evidence="14" key="1">
    <citation type="submission" date="2016-10" db="EMBL/GenBank/DDBJ databases">
        <authorList>
            <person name="Varghese N."/>
            <person name="Submissions S."/>
        </authorList>
    </citation>
    <scope>NUCLEOTIDE SEQUENCE [LARGE SCALE GENOMIC DNA]</scope>
    <source>
        <strain evidence="14">DSM 18579</strain>
    </source>
</reference>
<gene>
    <name evidence="13" type="ORF">SAMN02583745_00805</name>
</gene>
<keyword evidence="14" id="KW-1185">Reference proteome</keyword>
<dbReference type="GO" id="GO:0030428">
    <property type="term" value="C:cell septum"/>
    <property type="evidence" value="ECO:0007669"/>
    <property type="project" value="TreeGrafter"/>
</dbReference>
<evidence type="ECO:0000256" key="4">
    <source>
        <dbReference type="ARBA" id="ARBA00022490"/>
    </source>
</evidence>
<keyword evidence="5 13" id="KW-0132">Cell division</keyword>
<evidence type="ECO:0000256" key="2">
    <source>
        <dbReference type="ARBA" id="ARBA00010074"/>
    </source>
</evidence>
<dbReference type="EMBL" id="FOHV01000005">
    <property type="protein sequence ID" value="SES89650.1"/>
    <property type="molecule type" value="Genomic_DNA"/>
</dbReference>
<keyword evidence="4" id="KW-0963">Cytoplasm</keyword>
<keyword evidence="8" id="KW-0131">Cell cycle</keyword>
<dbReference type="GO" id="GO:0005829">
    <property type="term" value="C:cytosol"/>
    <property type="evidence" value="ECO:0007669"/>
    <property type="project" value="TreeGrafter"/>
</dbReference>
<organism evidence="13 14">
    <name type="scientific">Thorsellia anophelis DSM 18579</name>
    <dbReference type="NCBI Taxonomy" id="1123402"/>
    <lineage>
        <taxon>Bacteria</taxon>
        <taxon>Pseudomonadati</taxon>
        <taxon>Pseudomonadota</taxon>
        <taxon>Gammaproteobacteria</taxon>
        <taxon>Enterobacterales</taxon>
        <taxon>Thorselliaceae</taxon>
        <taxon>Thorsellia</taxon>
    </lineage>
</organism>
<dbReference type="InterPro" id="IPR042233">
    <property type="entry name" value="Cell_div_ZapA_N"/>
</dbReference>
<evidence type="ECO:0000256" key="9">
    <source>
        <dbReference type="ARBA" id="ARBA00024910"/>
    </source>
</evidence>
<feature type="region of interest" description="Disordered" evidence="12">
    <location>
        <begin position="101"/>
        <end position="142"/>
    </location>
</feature>
<comment type="similarity">
    <text evidence="2">Belongs to the ZapA family. Type 1 subfamily.</text>
</comment>
<accession>A0A1I0A6B2</accession>
<dbReference type="Gene3D" id="1.20.5.50">
    <property type="match status" value="1"/>
</dbReference>
<dbReference type="GO" id="GO:0043093">
    <property type="term" value="P:FtsZ-dependent cytokinesis"/>
    <property type="evidence" value="ECO:0007669"/>
    <property type="project" value="TreeGrafter"/>
</dbReference>
<dbReference type="SUPFAM" id="SSF102829">
    <property type="entry name" value="Cell division protein ZapA-like"/>
    <property type="match status" value="1"/>
</dbReference>
<protein>
    <recommendedName>
        <fullName evidence="3">Cell division protein ZapA</fullName>
    </recommendedName>
    <alternativeName>
        <fullName evidence="11">Z ring-associated protein ZapA</fullName>
    </alternativeName>
</protein>
<name>A0A1I0A6B2_9GAMM</name>
<evidence type="ECO:0000256" key="3">
    <source>
        <dbReference type="ARBA" id="ARBA00015195"/>
    </source>
</evidence>
<proteinExistence type="inferred from homology"/>
<keyword evidence="6" id="KW-0175">Coiled coil</keyword>
<dbReference type="NCBIfam" id="NF008209">
    <property type="entry name" value="PRK10972.1"/>
    <property type="match status" value="1"/>
</dbReference>